<organism evidence="2 3">
    <name type="scientific">Brachionus calyciflorus</name>
    <dbReference type="NCBI Taxonomy" id="104777"/>
    <lineage>
        <taxon>Eukaryota</taxon>
        <taxon>Metazoa</taxon>
        <taxon>Spiralia</taxon>
        <taxon>Gnathifera</taxon>
        <taxon>Rotifera</taxon>
        <taxon>Eurotatoria</taxon>
        <taxon>Monogononta</taxon>
        <taxon>Pseudotrocha</taxon>
        <taxon>Ploima</taxon>
        <taxon>Brachionidae</taxon>
        <taxon>Brachionus</taxon>
    </lineage>
</organism>
<protein>
    <submittedName>
        <fullName evidence="2">Uncharacterized protein</fullName>
    </submittedName>
</protein>
<dbReference type="AlphaFoldDB" id="A0A814GA16"/>
<evidence type="ECO:0000313" key="3">
    <source>
        <dbReference type="Proteomes" id="UP000663879"/>
    </source>
</evidence>
<dbReference type="EMBL" id="CAJNOC010003625">
    <property type="protein sequence ID" value="CAF0991209.1"/>
    <property type="molecule type" value="Genomic_DNA"/>
</dbReference>
<evidence type="ECO:0000313" key="2">
    <source>
        <dbReference type="EMBL" id="CAF0991209.1"/>
    </source>
</evidence>
<name>A0A814GA16_9BILA</name>
<sequence>MVVSINETLLHEYPLKIVDMEEFLYNSDDFLWRSVYKTNQGLNKIKNQIKSDINEHHNIRLADFNDDDFFTNLSKIPRNLTDSTQITLVFTESELYRQHFEKTHLKLINNMIILDSQINLFTIEETRNFYELLLNSKRWLFHGTIGLSSEKLNKDHKRRPRFNRLSHDSNFKQNSITDVLLILNTSEGYVRDHLIRGFKRLIKSFSTHTKSVFEIDFEKAMRIFYKKKIDSLNIPMYKYHIQKSTVKFTTSPSHISDLLHPSQHSFSSINSFKKQKKLGVFINRFKNVLVQKVQKVSNLSPTIHDKFSFEILPHLLCFLEENKTQVKYISYNDDKFLSISIDNQDGYDHLRRPFRARKNIEDEKNGKFISKKNSSESDWSSVNSSFTGYSSSKSFDCLTDKYISSYETDFELDDRKYFNRSLHDVGQNSDKSSKNLFIKNVINAKQKINKSLNENSSVNSSLSSISNYLIKKKKFGSFDLTTSSDSEKLLNYENEESSHESDMFNKSESFIKFEEKDFKRSKCNLRESFLEKKNSLPSESYDEMIKRHPALVKTAFRSKSADLLSNHSTPKKTILKAKAENNQIPLNNLNYDEIEETTKKNTLMNSQIFQSQIMISHSSRREQETVKKIIKTDSEIISKTKIYQQNKKITNDSSEDLNSSSRRKRSSSKTMVYSRCCSKQNPKKSYSPPPPVFISPVGLLSPPPPPQFIQNTENNKENYENRKRFNEIRNRFEVESNKKSFDKPVISINSQKKNLNQNHHHHHNCVKNNYNHLNFNIKPFL</sequence>
<gene>
    <name evidence="2" type="ORF">OXX778_LOCUS15920</name>
</gene>
<dbReference type="Proteomes" id="UP000663879">
    <property type="component" value="Unassembled WGS sequence"/>
</dbReference>
<keyword evidence="3" id="KW-1185">Reference proteome</keyword>
<proteinExistence type="predicted"/>
<reference evidence="2" key="1">
    <citation type="submission" date="2021-02" db="EMBL/GenBank/DDBJ databases">
        <authorList>
            <person name="Nowell W R."/>
        </authorList>
    </citation>
    <scope>NUCLEOTIDE SEQUENCE</scope>
    <source>
        <strain evidence="2">Ploen Becks lab</strain>
    </source>
</reference>
<evidence type="ECO:0000256" key="1">
    <source>
        <dbReference type="SAM" id="MobiDB-lite"/>
    </source>
</evidence>
<feature type="region of interest" description="Disordered" evidence="1">
    <location>
        <begin position="651"/>
        <end position="690"/>
    </location>
</feature>
<accession>A0A814GA16</accession>
<comment type="caution">
    <text evidence="2">The sequence shown here is derived from an EMBL/GenBank/DDBJ whole genome shotgun (WGS) entry which is preliminary data.</text>
</comment>